<dbReference type="EC" id="2.7.-.-" evidence="4"/>
<feature type="region of interest" description="Disordered" evidence="5">
    <location>
        <begin position="971"/>
        <end position="1008"/>
    </location>
</feature>
<accession>A0ABR1W2P2</accession>
<feature type="compositionally biased region" description="Basic and acidic residues" evidence="5">
    <location>
        <begin position="824"/>
        <end position="839"/>
    </location>
</feature>
<feature type="compositionally biased region" description="Low complexity" evidence="5">
    <location>
        <begin position="24"/>
        <end position="59"/>
    </location>
</feature>
<feature type="region of interest" description="Disordered" evidence="5">
    <location>
        <begin position="1"/>
        <end position="87"/>
    </location>
</feature>
<feature type="region of interest" description="Disordered" evidence="5">
    <location>
        <begin position="111"/>
        <end position="336"/>
    </location>
</feature>
<feature type="compositionally biased region" description="Basic residues" evidence="5">
    <location>
        <begin position="976"/>
        <end position="993"/>
    </location>
</feature>
<feature type="region of interest" description="Disordered" evidence="5">
    <location>
        <begin position="1111"/>
        <end position="1150"/>
    </location>
</feature>
<dbReference type="SUPFAM" id="SSF56104">
    <property type="entry name" value="SAICAR synthase-like"/>
    <property type="match status" value="1"/>
</dbReference>
<dbReference type="InterPro" id="IPR038286">
    <property type="entry name" value="IPK_sf"/>
</dbReference>
<evidence type="ECO:0000256" key="4">
    <source>
        <dbReference type="RuleBase" id="RU363090"/>
    </source>
</evidence>
<comment type="caution">
    <text evidence="6">The sequence shown here is derived from an EMBL/GenBank/DDBJ whole genome shotgun (WGS) entry which is preliminary data.</text>
</comment>
<reference evidence="6 7" key="1">
    <citation type="submission" date="2023-01" db="EMBL/GenBank/DDBJ databases">
        <title>Analysis of 21 Apiospora genomes using comparative genomics revels a genus with tremendous synthesis potential of carbohydrate active enzymes and secondary metabolites.</title>
        <authorList>
            <person name="Sorensen T."/>
        </authorList>
    </citation>
    <scope>NUCLEOTIDE SEQUENCE [LARGE SCALE GENOMIC DNA]</scope>
    <source>
        <strain evidence="6 7">CBS 83171</strain>
    </source>
</reference>
<dbReference type="PANTHER" id="PTHR12400">
    <property type="entry name" value="INOSITOL POLYPHOSPHATE KINASE"/>
    <property type="match status" value="1"/>
</dbReference>
<feature type="compositionally biased region" description="Polar residues" evidence="5">
    <location>
        <begin position="1137"/>
        <end position="1146"/>
    </location>
</feature>
<evidence type="ECO:0000256" key="3">
    <source>
        <dbReference type="ARBA" id="ARBA00022777"/>
    </source>
</evidence>
<feature type="region of interest" description="Disordered" evidence="5">
    <location>
        <begin position="920"/>
        <end position="939"/>
    </location>
</feature>
<evidence type="ECO:0000313" key="7">
    <source>
        <dbReference type="Proteomes" id="UP001446871"/>
    </source>
</evidence>
<organism evidence="6 7">
    <name type="scientific">Apiospora saccharicola</name>
    <dbReference type="NCBI Taxonomy" id="335842"/>
    <lineage>
        <taxon>Eukaryota</taxon>
        <taxon>Fungi</taxon>
        <taxon>Dikarya</taxon>
        <taxon>Ascomycota</taxon>
        <taxon>Pezizomycotina</taxon>
        <taxon>Sordariomycetes</taxon>
        <taxon>Xylariomycetidae</taxon>
        <taxon>Amphisphaeriales</taxon>
        <taxon>Apiosporaceae</taxon>
        <taxon>Apiospora</taxon>
    </lineage>
</organism>
<keyword evidence="7" id="KW-1185">Reference proteome</keyword>
<keyword evidence="2 4" id="KW-0808">Transferase</keyword>
<evidence type="ECO:0000256" key="1">
    <source>
        <dbReference type="ARBA" id="ARBA00007374"/>
    </source>
</evidence>
<dbReference type="Proteomes" id="UP001446871">
    <property type="component" value="Unassembled WGS sequence"/>
</dbReference>
<gene>
    <name evidence="6" type="ORF">PG996_003913</name>
</gene>
<feature type="compositionally biased region" description="Basic and acidic residues" evidence="5">
    <location>
        <begin position="921"/>
        <end position="939"/>
    </location>
</feature>
<evidence type="ECO:0000313" key="6">
    <source>
        <dbReference type="EMBL" id="KAK8077743.1"/>
    </source>
</evidence>
<feature type="compositionally biased region" description="Polar residues" evidence="5">
    <location>
        <begin position="266"/>
        <end position="303"/>
    </location>
</feature>
<comment type="similarity">
    <text evidence="1 4">Belongs to the inositol phosphokinase (IPK) family.</text>
</comment>
<feature type="compositionally biased region" description="Basic and acidic residues" evidence="5">
    <location>
        <begin position="1044"/>
        <end position="1055"/>
    </location>
</feature>
<feature type="region of interest" description="Disordered" evidence="5">
    <location>
        <begin position="1037"/>
        <end position="1098"/>
    </location>
</feature>
<feature type="compositionally biased region" description="Polar residues" evidence="5">
    <location>
        <begin position="213"/>
        <end position="225"/>
    </location>
</feature>
<feature type="compositionally biased region" description="Basic and acidic residues" evidence="5">
    <location>
        <begin position="1369"/>
        <end position="1384"/>
    </location>
</feature>
<feature type="compositionally biased region" description="Low complexity" evidence="5">
    <location>
        <begin position="504"/>
        <end position="516"/>
    </location>
</feature>
<feature type="compositionally biased region" description="Basic and acidic residues" evidence="5">
    <location>
        <begin position="550"/>
        <end position="567"/>
    </location>
</feature>
<dbReference type="Pfam" id="PF03770">
    <property type="entry name" value="IPK"/>
    <property type="match status" value="1"/>
</dbReference>
<feature type="compositionally biased region" description="Low complexity" evidence="5">
    <location>
        <begin position="112"/>
        <end position="137"/>
    </location>
</feature>
<evidence type="ECO:0000256" key="5">
    <source>
        <dbReference type="SAM" id="MobiDB-lite"/>
    </source>
</evidence>
<dbReference type="InterPro" id="IPR005522">
    <property type="entry name" value="IPK"/>
</dbReference>
<dbReference type="Gene3D" id="3.30.470.160">
    <property type="entry name" value="Inositol polyphosphate kinase"/>
    <property type="match status" value="1"/>
</dbReference>
<feature type="compositionally biased region" description="Low complexity" evidence="5">
    <location>
        <begin position="69"/>
        <end position="80"/>
    </location>
</feature>
<proteinExistence type="inferred from homology"/>
<dbReference type="PANTHER" id="PTHR12400:SF21">
    <property type="entry name" value="KINASE"/>
    <property type="match status" value="1"/>
</dbReference>
<feature type="compositionally biased region" description="Polar residues" evidence="5">
    <location>
        <begin position="234"/>
        <end position="252"/>
    </location>
</feature>
<keyword evidence="3 4" id="KW-0418">Kinase</keyword>
<feature type="region of interest" description="Disordered" evidence="5">
    <location>
        <begin position="495"/>
        <end position="670"/>
    </location>
</feature>
<feature type="compositionally biased region" description="Polar residues" evidence="5">
    <location>
        <begin position="192"/>
        <end position="205"/>
    </location>
</feature>
<feature type="compositionally biased region" description="Basic and acidic residues" evidence="5">
    <location>
        <begin position="253"/>
        <end position="263"/>
    </location>
</feature>
<protein>
    <recommendedName>
        <fullName evidence="4">Kinase</fullName>
        <ecNumber evidence="4">2.7.-.-</ecNumber>
    </recommendedName>
</protein>
<feature type="compositionally biased region" description="Low complexity" evidence="5">
    <location>
        <begin position="153"/>
        <end position="181"/>
    </location>
</feature>
<evidence type="ECO:0000256" key="2">
    <source>
        <dbReference type="ARBA" id="ARBA00022679"/>
    </source>
</evidence>
<feature type="compositionally biased region" description="Polar residues" evidence="5">
    <location>
        <begin position="1117"/>
        <end position="1127"/>
    </location>
</feature>
<feature type="region of interest" description="Disordered" evidence="5">
    <location>
        <begin position="821"/>
        <end position="852"/>
    </location>
</feature>
<feature type="compositionally biased region" description="Basic and acidic residues" evidence="5">
    <location>
        <begin position="452"/>
        <end position="473"/>
    </location>
</feature>
<feature type="region of interest" description="Disordered" evidence="5">
    <location>
        <begin position="1367"/>
        <end position="1388"/>
    </location>
</feature>
<dbReference type="EMBL" id="JAQQWM010000002">
    <property type="protein sequence ID" value="KAK8077743.1"/>
    <property type="molecule type" value="Genomic_DNA"/>
</dbReference>
<feature type="region of interest" description="Disordered" evidence="5">
    <location>
        <begin position="452"/>
        <end position="477"/>
    </location>
</feature>
<sequence length="1438" mass="157477">MSSPPFHPENASCAAPMSQSSDLHPAQPEQHQHQQMLIVPSAAAPAAPATPAAPSQSSPSPHPHPPHPTTSSTTTSASTPGVGLNTATGISNVVADVDSASPNLEPESVAVTAIIGTTNDTHTTSTSPVPVSHSHVPLPAHPAGNVSPAGPGTSTSLPNSTSSISTLSSSSESSTPVTDPSNNKKSRPPTVSIRSNGPSLLTQALASARGIPPNQSSLPSHTQQQDTRRPEQSPPRTNDAASNSQPRNASDTPSDRPTNESRDVLPNQSHGASLTPSTNSVHASTSPESSGVQTTLPESNIISATPLRTPAMPALTDTRFDPAHESISDPKGRPRSLERTYKEIRTYPIGANGTTNGEDQSFSQLFGDENQTIVTSNGHTASTDTRAQYRTWRQERQERTISMGPEKAWSIGNGDLVDTEAGQVEKSIAEALAGVEPTRSRKASHSLRFFKEGLPDGQAKRKEARNTSNHHEANLSLSSAHDVANLIDQEIRSPLFPGRTNSFPSASSVVESPSEAGEAPPDYFSVKQTSGACDGEEQNHAPSGNQESPEAEHDTPDTDATVKDGKMQPRRGLNSTTDHDETPEEGEFSGEEKISSAVFVPHQGLEGMNKTQPRRETAGRPAPVHRGSNPEGPGPWLVKANEPEDDGHTDHHEPGQTPCDSGDNGFARCADGLDDQESAIEDDHEDGERAYAPSRTSRAIHEDHVPVHDHQIEPAAPLEAIELIPYKHQVGGHTTLWRFSKRAVCKQLNNSENKFYENIERFHRDLLPFLPRLDHLSLESFPRDAVLHFLLLLAFLSELTNETCRYIGVLNVTFQKQPRRKSIVKRDENLGTDEKEIDHTAQSTDGRPSPEMLKNTLASAVAAKEHRRVISQSMQSGPTPIPTVTFVDNQHILPRSFLQPSGTSPPLRARSQSDAAACFDTTEKADEKRGVNGELVRRPTLEDRHAKSWGATTVNKRLRNEVFNDAFLKQPIAVQRHQRPASHQRSIPRRHAHPGSIRSSASDPALERCRAEPNNSVELVHGHSPLRAMPQLTQTQSDLGLEGQHSEADPTEQVKDVTGTSAPEADTMTDQFSHQRRKRRYSGTGLRRRPDDVSGSRGALKYFEDVDDAGYKGDAETNGSHVVSSTEPELEHDISSMARSNHSSAGLSELPSPTLEVKKIPRPVNPKEAQTRQESIKFFLLLEDLTAGMKRPCIMDLKMGTRQYGVGATSKKRDSQRRKCAGTTSRELGVRVCGLQTWDVKEQRYLFKDKYYGRNIKAGDEFQQALTLFLSNGLDDSSVLRHIPKILQKLNQLEETVGRLRGYRFYAASLLMFYDEDTNEDDYDAMVDDSTTDFATDTEETVDARRRRRREKKEIDFKIADFANSVTPDDLRQDKPCPPHHPNEPDGGFLRGLASLRKYFLKIQSDVRAELGLASHYRQGRTDEYCQMDEVADDSVSE</sequence>
<feature type="compositionally biased region" description="Basic and acidic residues" evidence="5">
    <location>
        <begin position="318"/>
        <end position="336"/>
    </location>
</feature>
<name>A0ABR1W2P2_9PEZI</name>